<dbReference type="RefSeq" id="WP_196104304.1">
    <property type="nucleotide sequence ID" value="NZ_CP064942.1"/>
</dbReference>
<keyword evidence="3" id="KW-1185">Reference proteome</keyword>
<name>A0A7S9LU87_9RHOB</name>
<keyword evidence="1" id="KW-0472">Membrane</keyword>
<evidence type="ECO:0000313" key="2">
    <source>
        <dbReference type="EMBL" id="QPH55105.1"/>
    </source>
</evidence>
<keyword evidence="1" id="KW-0812">Transmembrane</keyword>
<feature type="transmembrane region" description="Helical" evidence="1">
    <location>
        <begin position="7"/>
        <end position="29"/>
    </location>
</feature>
<reference evidence="2 3" key="1">
    <citation type="submission" date="2020-11" db="EMBL/GenBank/DDBJ databases">
        <title>Description of Pontivivens ytuae sp. nov. isolated from deep sea sediment of Mariana Trench.</title>
        <authorList>
            <person name="Wang Z."/>
            <person name="Sun Q.-L."/>
            <person name="Xu X.-D."/>
            <person name="Tang Y.-Z."/>
            <person name="Zhang J."/>
        </authorList>
    </citation>
    <scope>NUCLEOTIDE SEQUENCE [LARGE SCALE GENOMIC DNA]</scope>
    <source>
        <strain evidence="2 3">MT2928</strain>
    </source>
</reference>
<sequence>MRKTFRVLSYVLFVAAFVRLYFDFTATVMQDRAFRMFDTGEIWASIHRESLLGLQPGVERYLPSGPWIWENLVFPVLQTPLFPIMIGFAILFWIAGRGEPQLR</sequence>
<organism evidence="2 3">
    <name type="scientific">Pontivivens ytuae</name>
    <dbReference type="NCBI Taxonomy" id="2789856"/>
    <lineage>
        <taxon>Bacteria</taxon>
        <taxon>Pseudomonadati</taxon>
        <taxon>Pseudomonadota</taxon>
        <taxon>Alphaproteobacteria</taxon>
        <taxon>Rhodobacterales</taxon>
        <taxon>Paracoccaceae</taxon>
        <taxon>Pontivivens</taxon>
    </lineage>
</organism>
<gene>
    <name evidence="2" type="ORF">I0K15_04985</name>
</gene>
<dbReference type="KEGG" id="poz:I0K15_04985"/>
<evidence type="ECO:0000313" key="3">
    <source>
        <dbReference type="Proteomes" id="UP000594800"/>
    </source>
</evidence>
<keyword evidence="1" id="KW-1133">Transmembrane helix</keyword>
<proteinExistence type="predicted"/>
<dbReference type="Proteomes" id="UP000594800">
    <property type="component" value="Chromosome"/>
</dbReference>
<accession>A0A7S9LU87</accession>
<dbReference type="EMBL" id="CP064942">
    <property type="protein sequence ID" value="QPH55105.1"/>
    <property type="molecule type" value="Genomic_DNA"/>
</dbReference>
<evidence type="ECO:0000256" key="1">
    <source>
        <dbReference type="SAM" id="Phobius"/>
    </source>
</evidence>
<feature type="transmembrane region" description="Helical" evidence="1">
    <location>
        <begin position="72"/>
        <end position="95"/>
    </location>
</feature>
<dbReference type="AlphaFoldDB" id="A0A7S9LU87"/>
<protein>
    <submittedName>
        <fullName evidence="2">Uncharacterized protein</fullName>
    </submittedName>
</protein>